<comment type="caution">
    <text evidence="2">The sequence shown here is derived from an EMBL/GenBank/DDBJ whole genome shotgun (WGS) entry which is preliminary data.</text>
</comment>
<keyword evidence="1" id="KW-1133">Transmembrane helix</keyword>
<sequence>MNNLFAYSCKIVSHFKHSSASTKILKKIKKIKTLLVLLCIVKLLQEQYVAVILSAGEISLPDTLTNSQWNMIDHVIPLLAVFVAFQVSSLDVSASEILCSYRHCTKFSYCVAAGTAPFSFNIVNDLGLLVFTVIFSLVIHLVHLIQHELEKPTPPGSGLPRANQ</sequence>
<dbReference type="Proteomes" id="UP001159363">
    <property type="component" value="Chromosome X"/>
</dbReference>
<gene>
    <name evidence="2" type="ORF">PR048_013726</name>
</gene>
<evidence type="ECO:0000256" key="1">
    <source>
        <dbReference type="SAM" id="Phobius"/>
    </source>
</evidence>
<reference evidence="2 3" key="1">
    <citation type="submission" date="2023-02" db="EMBL/GenBank/DDBJ databases">
        <title>LHISI_Scaffold_Assembly.</title>
        <authorList>
            <person name="Stuart O.P."/>
            <person name="Cleave R."/>
            <person name="Magrath M.J.L."/>
            <person name="Mikheyev A.S."/>
        </authorList>
    </citation>
    <scope>NUCLEOTIDE SEQUENCE [LARGE SCALE GENOMIC DNA]</scope>
    <source>
        <strain evidence="2">Daus_M_001</strain>
        <tissue evidence="2">Leg muscle</tissue>
    </source>
</reference>
<dbReference type="EMBL" id="JARBHB010000004">
    <property type="protein sequence ID" value="KAJ8887511.1"/>
    <property type="molecule type" value="Genomic_DNA"/>
</dbReference>
<feature type="transmembrane region" description="Helical" evidence="1">
    <location>
        <begin position="75"/>
        <end position="92"/>
    </location>
</feature>
<evidence type="ECO:0000313" key="2">
    <source>
        <dbReference type="EMBL" id="KAJ8887511.1"/>
    </source>
</evidence>
<name>A0ABQ9HTU0_9NEOP</name>
<feature type="transmembrane region" description="Helical" evidence="1">
    <location>
        <begin position="126"/>
        <end position="145"/>
    </location>
</feature>
<keyword evidence="1" id="KW-0812">Transmembrane</keyword>
<evidence type="ECO:0000313" key="3">
    <source>
        <dbReference type="Proteomes" id="UP001159363"/>
    </source>
</evidence>
<keyword evidence="3" id="KW-1185">Reference proteome</keyword>
<protein>
    <submittedName>
        <fullName evidence="2">Uncharacterized protein</fullName>
    </submittedName>
</protein>
<proteinExistence type="predicted"/>
<feature type="transmembrane region" description="Helical" evidence="1">
    <location>
        <begin position="33"/>
        <end position="55"/>
    </location>
</feature>
<accession>A0ABQ9HTU0</accession>
<organism evidence="2 3">
    <name type="scientific">Dryococelus australis</name>
    <dbReference type="NCBI Taxonomy" id="614101"/>
    <lineage>
        <taxon>Eukaryota</taxon>
        <taxon>Metazoa</taxon>
        <taxon>Ecdysozoa</taxon>
        <taxon>Arthropoda</taxon>
        <taxon>Hexapoda</taxon>
        <taxon>Insecta</taxon>
        <taxon>Pterygota</taxon>
        <taxon>Neoptera</taxon>
        <taxon>Polyneoptera</taxon>
        <taxon>Phasmatodea</taxon>
        <taxon>Verophasmatodea</taxon>
        <taxon>Anareolatae</taxon>
        <taxon>Phasmatidae</taxon>
        <taxon>Eurycanthinae</taxon>
        <taxon>Dryococelus</taxon>
    </lineage>
</organism>
<keyword evidence="1" id="KW-0472">Membrane</keyword>